<dbReference type="Pfam" id="PF05791">
    <property type="entry name" value="Bacillus_HBL"/>
    <property type="match status" value="1"/>
</dbReference>
<organism evidence="3 4">
    <name type="scientific">Pseudomonas donghuensis</name>
    <dbReference type="NCBI Taxonomy" id="1163398"/>
    <lineage>
        <taxon>Bacteria</taxon>
        <taxon>Pseudomonadati</taxon>
        <taxon>Pseudomonadota</taxon>
        <taxon>Gammaproteobacteria</taxon>
        <taxon>Pseudomonadales</taxon>
        <taxon>Pseudomonadaceae</taxon>
        <taxon>Pseudomonas</taxon>
    </lineage>
</organism>
<reference evidence="3 4" key="2">
    <citation type="journal article" date="2016" name="Front. Microbiol.">
        <title>When Genome-Based Approach Meets the 'Old but Good': Revealing Genes Involved in the Antibacterial Activity of Pseudomonas sp. P482 against Soft Rot Pathogens.</title>
        <authorList>
            <person name="Krzyzanowska D.M."/>
            <person name="Ossowicki A."/>
            <person name="Rajewska M."/>
            <person name="Maciag T."/>
            <person name="Jablonska M."/>
            <person name="Obuchowski M."/>
            <person name="Heeb S."/>
            <person name="Jafra S."/>
        </authorList>
    </citation>
    <scope>NUCLEOTIDE SEQUENCE [LARGE SCALE GENOMIC DNA]</scope>
    <source>
        <strain evidence="3 4">P482</strain>
    </source>
</reference>
<feature type="transmembrane region" description="Helical" evidence="2">
    <location>
        <begin position="221"/>
        <end position="240"/>
    </location>
</feature>
<feature type="coiled-coil region" evidence="1">
    <location>
        <begin position="167"/>
        <end position="194"/>
    </location>
</feature>
<keyword evidence="4" id="KW-1185">Reference proteome</keyword>
<dbReference type="RefSeq" id="WP_158491193.1">
    <property type="nucleotide sequence ID" value="NZ_CP071706.1"/>
</dbReference>
<dbReference type="InterPro" id="IPR008414">
    <property type="entry name" value="HBL"/>
</dbReference>
<gene>
    <name evidence="3" type="ORF">BV82_3116</name>
</gene>
<dbReference type="PANTHER" id="PTHR38443:SF2">
    <property type="entry name" value="NON-HEMOLYTIC ENTEROTOXIN LYTIC COMPONENT L1"/>
    <property type="match status" value="1"/>
</dbReference>
<keyword evidence="2" id="KW-0472">Membrane</keyword>
<protein>
    <submittedName>
        <fullName evidence="3">HBL/NHE enterotoxin family protein</fullName>
    </submittedName>
</protein>
<keyword evidence="2" id="KW-1133">Transmembrane helix</keyword>
<evidence type="ECO:0000256" key="2">
    <source>
        <dbReference type="SAM" id="Phobius"/>
    </source>
</evidence>
<evidence type="ECO:0000313" key="3">
    <source>
        <dbReference type="EMBL" id="KDN98956.2"/>
    </source>
</evidence>
<proteinExistence type="predicted"/>
<dbReference type="SUPFAM" id="SSF58100">
    <property type="entry name" value="Bacterial hemolysins"/>
    <property type="match status" value="1"/>
</dbReference>
<dbReference type="GeneID" id="98283232"/>
<dbReference type="PANTHER" id="PTHR38443">
    <property type="match status" value="1"/>
</dbReference>
<dbReference type="InterPro" id="IPR052785">
    <property type="entry name" value="Enterotoxin_cmpnt"/>
</dbReference>
<dbReference type="GO" id="GO:0016020">
    <property type="term" value="C:membrane"/>
    <property type="evidence" value="ECO:0007669"/>
    <property type="project" value="InterPro"/>
</dbReference>
<dbReference type="Proteomes" id="UP000027121">
    <property type="component" value="Chromosome"/>
</dbReference>
<reference evidence="3 4" key="1">
    <citation type="journal article" date="2014" name="Genome Announc.">
        <title>Genome Sequence of Pseudomonas sp. Strain P482, a Tomato Rhizosphere Isolate with Broad-Spectrum Antimicrobial Activity.</title>
        <authorList>
            <person name="Krzyzanowska D.M."/>
            <person name="Ossowicki A."/>
            <person name="Jafra S."/>
        </authorList>
    </citation>
    <scope>NUCLEOTIDE SEQUENCE [LARGE SCALE GENOMIC DNA]</scope>
    <source>
        <strain evidence="3 4">P482</strain>
    </source>
</reference>
<keyword evidence="1" id="KW-0175">Coiled coil</keyword>
<dbReference type="Gene3D" id="1.20.1170.10">
    <property type="match status" value="1"/>
</dbReference>
<evidence type="ECO:0000256" key="1">
    <source>
        <dbReference type="SAM" id="Coils"/>
    </source>
</evidence>
<accession>A0AAP0SGS9</accession>
<sequence>MSSLANSIRKNSKRLSEAQESYRSSVESVSSYMMTVSKQFPPDYINPLSNQEAFNSTLREARGEAKQWNENVMDELISVPGNILHDSSRVSSAFDDAVEATNKLIENPNDKYAPENLDDSLAQLLHIFNHESNQVQGTLELLEDTKNNLPLIAVQLKDAAFDCEEGVKYDQGKIDELQRSISDLEQEIASLTRDIVGLGGAEAALFGVGAAAVGVAGPFGLITWIVLAPAAVVAGVYIALDSEKIKSCNKQIESITNSMDGYTIDIANLQISTKLYEDLAAQSEQAKDKLFEVQAAWALLASDLANEISDIKNSQKESQGRRYDLVHQDLVDAQAEWRKVQGQASLMNINLKYSAANLKFGMSSAQVQSAVETAQMISVGDLFD</sequence>
<evidence type="ECO:0000313" key="4">
    <source>
        <dbReference type="Proteomes" id="UP000027121"/>
    </source>
</evidence>
<name>A0AAP0SGS9_9PSED</name>
<feature type="transmembrane region" description="Helical" evidence="2">
    <location>
        <begin position="195"/>
        <end position="215"/>
    </location>
</feature>
<dbReference type="AlphaFoldDB" id="A0AAP0SGS9"/>
<keyword evidence="2" id="KW-0812">Transmembrane</keyword>
<dbReference type="KEGG" id="pdw:BV82_3116"/>
<dbReference type="EMBL" id="CP071706">
    <property type="protein sequence ID" value="KDN98956.2"/>
    <property type="molecule type" value="Genomic_DNA"/>
</dbReference>